<reference evidence="2 3" key="1">
    <citation type="submission" date="2023-07" db="EMBL/GenBank/DDBJ databases">
        <title>Sequencing the genomes of 1000 actinobacteria strains.</title>
        <authorList>
            <person name="Klenk H.-P."/>
        </authorList>
    </citation>
    <scope>NUCLEOTIDE SEQUENCE [LARGE SCALE GENOMIC DNA]</scope>
    <source>
        <strain evidence="2 3">DSM 44709</strain>
    </source>
</reference>
<feature type="transmembrane region" description="Helical" evidence="1">
    <location>
        <begin position="348"/>
        <end position="368"/>
    </location>
</feature>
<feature type="transmembrane region" description="Helical" evidence="1">
    <location>
        <begin position="14"/>
        <end position="39"/>
    </location>
</feature>
<evidence type="ECO:0000313" key="2">
    <source>
        <dbReference type="EMBL" id="MDQ0364585.1"/>
    </source>
</evidence>
<gene>
    <name evidence="2" type="ORF">J2S42_001254</name>
</gene>
<name>A0AAE3VX00_9ACTN</name>
<sequence>MLGPYRDLLRDPRVLTPFVLATVARLPFAMVPLGIVVLIEEIRGQYASAGLVTGAFALATAAGTPLWAMLLDRAGQPRVVAPTALASSVFLVLLTLLAVNGAPDAVLVGMAALVGLTFPPMNPAMRVAWSAVVPDRARRESAWAMDAAAVETIFVAGPLALTALLTGPPALPLLVTAALMALGAIGYTRTYAARTWRGTPVGTTTRGRSPLRSPGVVLAVVTGAGVSIGFGHFDVGLTATAERIFESTGMLGVLFAFVAGGSAAGGLVYGARTWAGEARRRLPLTIAAYGAGTGLIALLIAAAGQPPLLVLLPLLTLTGLTIAPSLIIQQALVDSNTPEDRRSEAQGWLSTGITAGNAVGMAIAGPLIDGNGPAAAFAGGSVALLLAALIAVSGQRWWRRAPVAVPHAG</sequence>
<evidence type="ECO:0000313" key="3">
    <source>
        <dbReference type="Proteomes" id="UP001240236"/>
    </source>
</evidence>
<feature type="transmembrane region" description="Helical" evidence="1">
    <location>
        <begin position="308"/>
        <end position="328"/>
    </location>
</feature>
<dbReference type="InterPro" id="IPR011701">
    <property type="entry name" value="MFS"/>
</dbReference>
<keyword evidence="3" id="KW-1185">Reference proteome</keyword>
<comment type="caution">
    <text evidence="2">The sequence shown here is derived from an EMBL/GenBank/DDBJ whole genome shotgun (WGS) entry which is preliminary data.</text>
</comment>
<organism evidence="2 3">
    <name type="scientific">Catenuloplanes indicus</name>
    <dbReference type="NCBI Taxonomy" id="137267"/>
    <lineage>
        <taxon>Bacteria</taxon>
        <taxon>Bacillati</taxon>
        <taxon>Actinomycetota</taxon>
        <taxon>Actinomycetes</taxon>
        <taxon>Micromonosporales</taxon>
        <taxon>Micromonosporaceae</taxon>
        <taxon>Catenuloplanes</taxon>
    </lineage>
</organism>
<protein>
    <submittedName>
        <fullName evidence="2">MFS family permease</fullName>
    </submittedName>
</protein>
<dbReference type="PANTHER" id="PTHR23542">
    <property type="match status" value="1"/>
</dbReference>
<feature type="transmembrane region" description="Helical" evidence="1">
    <location>
        <begin position="45"/>
        <end position="67"/>
    </location>
</feature>
<proteinExistence type="predicted"/>
<feature type="transmembrane region" description="Helical" evidence="1">
    <location>
        <begin position="374"/>
        <end position="392"/>
    </location>
</feature>
<feature type="transmembrane region" description="Helical" evidence="1">
    <location>
        <begin position="171"/>
        <end position="190"/>
    </location>
</feature>
<feature type="transmembrane region" description="Helical" evidence="1">
    <location>
        <begin position="79"/>
        <end position="99"/>
    </location>
</feature>
<feature type="transmembrane region" description="Helical" evidence="1">
    <location>
        <begin position="211"/>
        <end position="230"/>
    </location>
</feature>
<dbReference type="SUPFAM" id="SSF103473">
    <property type="entry name" value="MFS general substrate transporter"/>
    <property type="match status" value="1"/>
</dbReference>
<dbReference type="Gene3D" id="1.20.1250.20">
    <property type="entry name" value="MFS general substrate transporter like domains"/>
    <property type="match status" value="2"/>
</dbReference>
<keyword evidence="1" id="KW-1133">Transmembrane helix</keyword>
<keyword evidence="1" id="KW-0472">Membrane</keyword>
<dbReference type="GO" id="GO:0022857">
    <property type="term" value="F:transmembrane transporter activity"/>
    <property type="evidence" value="ECO:0007669"/>
    <property type="project" value="InterPro"/>
</dbReference>
<dbReference type="AlphaFoldDB" id="A0AAE3VX00"/>
<dbReference type="RefSeq" id="WP_307236107.1">
    <property type="nucleotide sequence ID" value="NZ_JAUSUZ010000001.1"/>
</dbReference>
<accession>A0AAE3VX00</accession>
<dbReference type="PANTHER" id="PTHR23542:SF1">
    <property type="entry name" value="MAJOR FACILITATOR SUPERFAMILY (MFS) PROFILE DOMAIN-CONTAINING PROTEIN"/>
    <property type="match status" value="1"/>
</dbReference>
<dbReference type="InterPro" id="IPR036259">
    <property type="entry name" value="MFS_trans_sf"/>
</dbReference>
<feature type="transmembrane region" description="Helical" evidence="1">
    <location>
        <begin position="282"/>
        <end position="302"/>
    </location>
</feature>
<feature type="transmembrane region" description="Helical" evidence="1">
    <location>
        <begin position="250"/>
        <end position="270"/>
    </location>
</feature>
<evidence type="ECO:0000256" key="1">
    <source>
        <dbReference type="SAM" id="Phobius"/>
    </source>
</evidence>
<feature type="transmembrane region" description="Helical" evidence="1">
    <location>
        <begin position="143"/>
        <end position="165"/>
    </location>
</feature>
<dbReference type="EMBL" id="JAUSUZ010000001">
    <property type="protein sequence ID" value="MDQ0364585.1"/>
    <property type="molecule type" value="Genomic_DNA"/>
</dbReference>
<keyword evidence="1" id="KW-0812">Transmembrane</keyword>
<dbReference type="Pfam" id="PF07690">
    <property type="entry name" value="MFS_1"/>
    <property type="match status" value="1"/>
</dbReference>
<dbReference type="Proteomes" id="UP001240236">
    <property type="component" value="Unassembled WGS sequence"/>
</dbReference>